<dbReference type="InterPro" id="IPR036890">
    <property type="entry name" value="HATPase_C_sf"/>
</dbReference>
<dbReference type="Gene3D" id="3.30.565.10">
    <property type="entry name" value="Histidine kinase-like ATPase, C-terminal domain"/>
    <property type="match status" value="1"/>
</dbReference>
<dbReference type="HAMAP" id="MF_00149">
    <property type="entry name" value="DNA_mis_repair"/>
    <property type="match status" value="1"/>
</dbReference>
<evidence type="ECO:0000256" key="3">
    <source>
        <dbReference type="ARBA" id="ARBA00022763"/>
    </source>
</evidence>
<dbReference type="FunFam" id="3.30.565.10:FF:000003">
    <property type="entry name" value="DNA mismatch repair endonuclease MutL"/>
    <property type="match status" value="1"/>
</dbReference>
<sequence length="619" mass="69912">MAIQILSPQLANQIAAGEVVERPVSVIKELVENSIDAGSTQIDIDIEQGGSKLIRIRDNGGGIAKDELALALARHATSKISSLDDLDTIMSLGFRGEALASISSVARLTLTSRTADQSEAWQVYAEGRDMKPTIKPAAHPVGTSVEVLDLFYNTPARRRFLKTEKTEFMHIEEFVRRIALARPDVSFNLQHNGKLIKQYRASALEKRVELVCGRTFVQKAVKLDWQHDDLLIQGWVASNEISDLQYFYVNGRVIKDKLINHALRQAYISRTNEQQSYVVFLQIDPKQVDVNVHPAKHEVRFHEARLVHDFVYQAIVMALESSQQLTDNEKVIITPNRQAAGENIFNQKITAEPKSYSTTNVLPKKPINHVKENAIYGQLIDTKPSFEIEKTQSTQLPLADDNDSITAPQQAVIEGLFPKRNVPLQSLQQQLDSSSLVQFGRVLTVIQPDIALLEKSQDSQQTFMLMKLNIAEQKVKAIKLLSQESEKLLIPLTILVNQKEQQVLSDYRPQLNFLGFDFYIDKAKFHLHNVPKMLRTTNWQQLLPSLIDFLLSDQSSVIDPTQIAMWLAENSSNNYVESWSVTKAIQLLAQLEQIDINLLKKDTFLYPIDLQSLSQSILS</sequence>
<dbReference type="EMBL" id="NASK01000071">
    <property type="protein sequence ID" value="OTQ52465.1"/>
    <property type="molecule type" value="Genomic_DNA"/>
</dbReference>
<dbReference type="NCBIfam" id="TIGR00585">
    <property type="entry name" value="mutl"/>
    <property type="match status" value="1"/>
</dbReference>
<dbReference type="Pfam" id="PF13589">
    <property type="entry name" value="HATPase_c_3"/>
    <property type="match status" value="1"/>
</dbReference>
<dbReference type="CDD" id="cd16926">
    <property type="entry name" value="HATPase_MutL-MLH-PMS-like"/>
    <property type="match status" value="1"/>
</dbReference>
<evidence type="ECO:0000256" key="5">
    <source>
        <dbReference type="HAMAP-Rule" id="MF_00149"/>
    </source>
</evidence>
<dbReference type="Gene3D" id="3.30.1540.20">
    <property type="entry name" value="MutL, C-terminal domain, dimerisation subdomain"/>
    <property type="match status" value="1"/>
</dbReference>
<dbReference type="SMART" id="SM00853">
    <property type="entry name" value="MutL_C"/>
    <property type="match status" value="1"/>
</dbReference>
<evidence type="ECO:0000259" key="7">
    <source>
        <dbReference type="SMART" id="SM01340"/>
    </source>
</evidence>
<dbReference type="InterPro" id="IPR014721">
    <property type="entry name" value="Ribsml_uS5_D2-typ_fold_subgr"/>
</dbReference>
<comment type="similarity">
    <text evidence="1 5">Belongs to the DNA mismatch repair MutL/HexB family.</text>
</comment>
<dbReference type="SUPFAM" id="SSF54211">
    <property type="entry name" value="Ribosomal protein S5 domain 2-like"/>
    <property type="match status" value="1"/>
</dbReference>
<feature type="domain" description="DNA mismatch repair protein S5" evidence="7">
    <location>
        <begin position="208"/>
        <end position="320"/>
    </location>
</feature>
<dbReference type="GO" id="GO:0032300">
    <property type="term" value="C:mismatch repair complex"/>
    <property type="evidence" value="ECO:0007669"/>
    <property type="project" value="InterPro"/>
</dbReference>
<evidence type="ECO:0000313" key="9">
    <source>
        <dbReference type="Proteomes" id="UP000194968"/>
    </source>
</evidence>
<evidence type="ECO:0000256" key="1">
    <source>
        <dbReference type="ARBA" id="ARBA00006082"/>
    </source>
</evidence>
<dbReference type="Proteomes" id="UP000194968">
    <property type="component" value="Unassembled WGS sequence"/>
</dbReference>
<dbReference type="SUPFAM" id="SSF55874">
    <property type="entry name" value="ATPase domain of HSP90 chaperone/DNA topoisomerase II/histidine kinase"/>
    <property type="match status" value="1"/>
</dbReference>
<dbReference type="InterPro" id="IPR037198">
    <property type="entry name" value="MutL_C_sf"/>
</dbReference>
<dbReference type="OrthoDB" id="9763467at2"/>
<dbReference type="RefSeq" id="WP_086320011.1">
    <property type="nucleotide sequence ID" value="NZ_NASK01000071.1"/>
</dbReference>
<protein>
    <recommendedName>
        <fullName evidence="2 5">DNA mismatch repair protein MutL</fullName>
    </recommendedName>
</protein>
<keyword evidence="3 5" id="KW-0227">DNA damage</keyword>
<name>A0A242NWS8_9GAMM</name>
<accession>A0A242NWS8</accession>
<feature type="domain" description="MutL C-terminal dimerisation" evidence="6">
    <location>
        <begin position="442"/>
        <end position="579"/>
    </location>
</feature>
<gene>
    <name evidence="5" type="primary">mutL</name>
    <name evidence="8" type="ORF">B6D06_01790</name>
</gene>
<dbReference type="SUPFAM" id="SSF118116">
    <property type="entry name" value="DNA mismatch repair protein MutL"/>
    <property type="match status" value="1"/>
</dbReference>
<dbReference type="InterPro" id="IPR042120">
    <property type="entry name" value="MutL_C_dimsub"/>
</dbReference>
<dbReference type="PROSITE" id="PS00058">
    <property type="entry name" value="DNA_MISMATCH_REPAIR_1"/>
    <property type="match status" value="1"/>
</dbReference>
<dbReference type="SMART" id="SM01340">
    <property type="entry name" value="DNA_mis_repair"/>
    <property type="match status" value="1"/>
</dbReference>
<dbReference type="InterPro" id="IPR020667">
    <property type="entry name" value="DNA_mismatch_repair_MutL"/>
</dbReference>
<dbReference type="Pfam" id="PF08676">
    <property type="entry name" value="MutL_C"/>
    <property type="match status" value="1"/>
</dbReference>
<dbReference type="GO" id="GO:0016887">
    <property type="term" value="F:ATP hydrolysis activity"/>
    <property type="evidence" value="ECO:0007669"/>
    <property type="project" value="InterPro"/>
</dbReference>
<dbReference type="NCBIfam" id="NF000948">
    <property type="entry name" value="PRK00095.1-1"/>
    <property type="match status" value="1"/>
</dbReference>
<dbReference type="GO" id="GO:0005524">
    <property type="term" value="F:ATP binding"/>
    <property type="evidence" value="ECO:0007669"/>
    <property type="project" value="InterPro"/>
</dbReference>
<proteinExistence type="inferred from homology"/>
<evidence type="ECO:0000313" key="8">
    <source>
        <dbReference type="EMBL" id="OTQ52465.1"/>
    </source>
</evidence>
<dbReference type="PANTHER" id="PTHR10073">
    <property type="entry name" value="DNA MISMATCH REPAIR PROTEIN MLH, PMS, MUTL"/>
    <property type="match status" value="1"/>
</dbReference>
<keyword evidence="4 5" id="KW-0234">DNA repair</keyword>
<dbReference type="InterPro" id="IPR013507">
    <property type="entry name" value="DNA_mismatch_S5_2-like"/>
</dbReference>
<organism evidence="8 9">
    <name type="scientific">Gilliamella apis</name>
    <dbReference type="NCBI Taxonomy" id="1970738"/>
    <lineage>
        <taxon>Bacteria</taxon>
        <taxon>Pseudomonadati</taxon>
        <taxon>Pseudomonadota</taxon>
        <taxon>Gammaproteobacteria</taxon>
        <taxon>Orbales</taxon>
        <taxon>Orbaceae</taxon>
        <taxon>Gilliamella</taxon>
    </lineage>
</organism>
<reference evidence="8 9" key="1">
    <citation type="submission" date="2017-03" db="EMBL/GenBank/DDBJ databases">
        <title>Comparative genomics of honeybee gut symbionts reveal geographically distinct and subgroup specific antibiotic resistance.</title>
        <authorList>
            <person name="Ludvigsen J."/>
            <person name="Porcellato D."/>
            <person name="Labee-Lund T.M."/>
            <person name="Amdam G.V."/>
            <person name="Rudi K."/>
        </authorList>
    </citation>
    <scope>NUCLEOTIDE SEQUENCE [LARGE SCALE GENOMIC DNA]</scope>
    <source>
        <strain evidence="8 9">A-4-12</strain>
    </source>
</reference>
<dbReference type="GO" id="GO:0030983">
    <property type="term" value="F:mismatched DNA binding"/>
    <property type="evidence" value="ECO:0007669"/>
    <property type="project" value="InterPro"/>
</dbReference>
<dbReference type="Pfam" id="PF01119">
    <property type="entry name" value="DNA_mis_repair"/>
    <property type="match status" value="1"/>
</dbReference>
<dbReference type="InterPro" id="IPR042121">
    <property type="entry name" value="MutL_C_regsub"/>
</dbReference>
<dbReference type="Gene3D" id="3.30.1370.100">
    <property type="entry name" value="MutL, C-terminal domain, regulatory subdomain"/>
    <property type="match status" value="1"/>
</dbReference>
<dbReference type="CDD" id="cd03482">
    <property type="entry name" value="MutL_Trans_MutL"/>
    <property type="match status" value="1"/>
</dbReference>
<dbReference type="InterPro" id="IPR020568">
    <property type="entry name" value="Ribosomal_Su5_D2-typ_SF"/>
</dbReference>
<dbReference type="GO" id="GO:0006298">
    <property type="term" value="P:mismatch repair"/>
    <property type="evidence" value="ECO:0007669"/>
    <property type="project" value="UniProtKB-UniRule"/>
</dbReference>
<dbReference type="GO" id="GO:0140664">
    <property type="term" value="F:ATP-dependent DNA damage sensor activity"/>
    <property type="evidence" value="ECO:0007669"/>
    <property type="project" value="InterPro"/>
</dbReference>
<dbReference type="Gene3D" id="3.30.230.10">
    <property type="match status" value="1"/>
</dbReference>
<dbReference type="InterPro" id="IPR014790">
    <property type="entry name" value="MutL_C"/>
</dbReference>
<dbReference type="InterPro" id="IPR002099">
    <property type="entry name" value="MutL/Mlh/PMS"/>
</dbReference>
<dbReference type="PANTHER" id="PTHR10073:SF12">
    <property type="entry name" value="DNA MISMATCH REPAIR PROTEIN MLH1"/>
    <property type="match status" value="1"/>
</dbReference>
<evidence type="ECO:0000256" key="2">
    <source>
        <dbReference type="ARBA" id="ARBA00021975"/>
    </source>
</evidence>
<dbReference type="InterPro" id="IPR014762">
    <property type="entry name" value="DNA_mismatch_repair_CS"/>
</dbReference>
<comment type="caution">
    <text evidence="8">The sequence shown here is derived from an EMBL/GenBank/DDBJ whole genome shotgun (WGS) entry which is preliminary data.</text>
</comment>
<comment type="function">
    <text evidence="5">This protein is involved in the repair of mismatches in DNA. It is required for dam-dependent methyl-directed DNA mismatch repair. May act as a 'molecular matchmaker', a protein that promotes the formation of a stable complex between two or more DNA-binding proteins in an ATP-dependent manner without itself being part of a final effector complex.</text>
</comment>
<dbReference type="InterPro" id="IPR038973">
    <property type="entry name" value="MutL/Mlh/Pms-like"/>
</dbReference>
<evidence type="ECO:0000256" key="4">
    <source>
        <dbReference type="ARBA" id="ARBA00023204"/>
    </source>
</evidence>
<evidence type="ECO:0000259" key="6">
    <source>
        <dbReference type="SMART" id="SM00853"/>
    </source>
</evidence>
<dbReference type="AlphaFoldDB" id="A0A242NWS8"/>